<keyword evidence="4" id="KW-0732">Signal</keyword>
<evidence type="ECO:0000313" key="8">
    <source>
        <dbReference type="Proteomes" id="UP000681594"/>
    </source>
</evidence>
<proteinExistence type="inferred from homology"/>
<sequence length="558" mass="60424">MWTGSSGRSATRSTPSPDGRTGRGHRPGRFCFWGPPARGVEALHRISALVVALAATLATTTAEAQTLTFGNNATVTSLDPHFYTATPNVEVTRQIFDGLTTLRADGSIGPGLATSWRSVGPEVWEFHLRPEARFHDGTPFTAEDVAFTIDRVPNVPNSPGSFVIFTSSIARVEVVDPHTVRLHTKGPDPLVPANLSWVGMLSRSIHGNATTQGFNDGTLAIGTGAYRYVSYAPGERVELARNDTWWGPRPHYERAVNRTIRNAGARSAALLSGDVDVINGVPTADLARLRADPRITVAETVGLRIVYLGLDTLRDETPFITGPDGEKPATSPLRDARVRRALSLAIDRAALAERVMEGSAVPSAQVVREGLSGHVPGLVPVHDPNAARRLLAEAGYPQGFRITLHGPNDRYPNDARVLQAIGQMWQRVGVQTTVEALPWASYSGRQGRREFSAYLLGGTAATSEASYPLRSILNLRDAARTNRRYANPEFEAVLDEAGRTADPAAREPLLQRAVRMAMEDVAIAPLYIQKAIFAARRGLQFEPRVDEVLDVAAVRPAP</sequence>
<dbReference type="PIRSF" id="PIRSF002741">
    <property type="entry name" value="MppA"/>
    <property type="match status" value="1"/>
</dbReference>
<dbReference type="Proteomes" id="UP000681594">
    <property type="component" value="Unassembled WGS sequence"/>
</dbReference>
<evidence type="ECO:0000259" key="6">
    <source>
        <dbReference type="Pfam" id="PF00496"/>
    </source>
</evidence>
<dbReference type="CDD" id="cd08498">
    <property type="entry name" value="PBP2_NikA_DppA_OppA_like_2"/>
    <property type="match status" value="1"/>
</dbReference>
<feature type="region of interest" description="Disordered" evidence="5">
    <location>
        <begin position="1"/>
        <end position="27"/>
    </location>
</feature>
<dbReference type="EMBL" id="JAGIZB010000001">
    <property type="protein sequence ID" value="MBP0443162.1"/>
    <property type="molecule type" value="Genomic_DNA"/>
</dbReference>
<feature type="compositionally biased region" description="Low complexity" evidence="5">
    <location>
        <begin position="1"/>
        <end position="17"/>
    </location>
</feature>
<dbReference type="PANTHER" id="PTHR30290">
    <property type="entry name" value="PERIPLASMIC BINDING COMPONENT OF ABC TRANSPORTER"/>
    <property type="match status" value="1"/>
</dbReference>
<keyword evidence="3" id="KW-0813">Transport</keyword>
<reference evidence="7 8" key="1">
    <citation type="submission" date="2021-03" db="EMBL/GenBank/DDBJ databases">
        <authorList>
            <person name="So Y."/>
        </authorList>
    </citation>
    <scope>NUCLEOTIDE SEQUENCE [LARGE SCALE GENOMIC DNA]</scope>
    <source>
        <strain evidence="7 8">SSH11</strain>
    </source>
</reference>
<feature type="domain" description="Solute-binding protein family 5" evidence="6">
    <location>
        <begin position="108"/>
        <end position="473"/>
    </location>
</feature>
<dbReference type="Gene3D" id="3.90.76.10">
    <property type="entry name" value="Dipeptide-binding Protein, Domain 1"/>
    <property type="match status" value="1"/>
</dbReference>
<dbReference type="InterPro" id="IPR000914">
    <property type="entry name" value="SBP_5_dom"/>
</dbReference>
<accession>A0ABS4A839</accession>
<evidence type="ECO:0000256" key="5">
    <source>
        <dbReference type="SAM" id="MobiDB-lite"/>
    </source>
</evidence>
<evidence type="ECO:0000256" key="4">
    <source>
        <dbReference type="ARBA" id="ARBA00022729"/>
    </source>
</evidence>
<evidence type="ECO:0000256" key="1">
    <source>
        <dbReference type="ARBA" id="ARBA00004418"/>
    </source>
</evidence>
<gene>
    <name evidence="7" type="ORF">J8J14_00090</name>
</gene>
<name>A0ABS4A839_9PROT</name>
<protein>
    <submittedName>
        <fullName evidence="7">ABC transporter substrate-binding protein</fullName>
    </submittedName>
</protein>
<organism evidence="7 8">
    <name type="scientific">Pararoseomonas baculiformis</name>
    <dbReference type="NCBI Taxonomy" id="2820812"/>
    <lineage>
        <taxon>Bacteria</taxon>
        <taxon>Pseudomonadati</taxon>
        <taxon>Pseudomonadota</taxon>
        <taxon>Alphaproteobacteria</taxon>
        <taxon>Acetobacterales</taxon>
        <taxon>Acetobacteraceae</taxon>
        <taxon>Pararoseomonas</taxon>
    </lineage>
</organism>
<evidence type="ECO:0000256" key="2">
    <source>
        <dbReference type="ARBA" id="ARBA00005695"/>
    </source>
</evidence>
<keyword evidence="8" id="KW-1185">Reference proteome</keyword>
<dbReference type="InterPro" id="IPR039424">
    <property type="entry name" value="SBP_5"/>
</dbReference>
<dbReference type="SUPFAM" id="SSF53850">
    <property type="entry name" value="Periplasmic binding protein-like II"/>
    <property type="match status" value="1"/>
</dbReference>
<comment type="caution">
    <text evidence="7">The sequence shown here is derived from an EMBL/GenBank/DDBJ whole genome shotgun (WGS) entry which is preliminary data.</text>
</comment>
<dbReference type="Gene3D" id="3.10.105.10">
    <property type="entry name" value="Dipeptide-binding Protein, Domain 3"/>
    <property type="match status" value="1"/>
</dbReference>
<dbReference type="PANTHER" id="PTHR30290:SF9">
    <property type="entry name" value="OLIGOPEPTIDE-BINDING PROTEIN APPA"/>
    <property type="match status" value="1"/>
</dbReference>
<dbReference type="InterPro" id="IPR030678">
    <property type="entry name" value="Peptide/Ni-bd"/>
</dbReference>
<dbReference type="Gene3D" id="3.40.190.10">
    <property type="entry name" value="Periplasmic binding protein-like II"/>
    <property type="match status" value="1"/>
</dbReference>
<dbReference type="Pfam" id="PF00496">
    <property type="entry name" value="SBP_bac_5"/>
    <property type="match status" value="1"/>
</dbReference>
<comment type="subcellular location">
    <subcellularLocation>
        <location evidence="1">Periplasm</location>
    </subcellularLocation>
</comment>
<evidence type="ECO:0000256" key="3">
    <source>
        <dbReference type="ARBA" id="ARBA00022448"/>
    </source>
</evidence>
<comment type="similarity">
    <text evidence="2">Belongs to the bacterial solute-binding protein 5 family.</text>
</comment>
<evidence type="ECO:0000313" key="7">
    <source>
        <dbReference type="EMBL" id="MBP0443162.1"/>
    </source>
</evidence>